<feature type="transmembrane region" description="Helical" evidence="1">
    <location>
        <begin position="12"/>
        <end position="32"/>
    </location>
</feature>
<evidence type="ECO:0000256" key="1">
    <source>
        <dbReference type="SAM" id="Phobius"/>
    </source>
</evidence>
<dbReference type="HOGENOM" id="CLU_3076066_0_0_6"/>
<accession>F5ZA73</accession>
<evidence type="ECO:0000313" key="2">
    <source>
        <dbReference type="EMBL" id="AEF01764.1"/>
    </source>
</evidence>
<evidence type="ECO:0000313" key="3">
    <source>
        <dbReference type="Proteomes" id="UP000000683"/>
    </source>
</evidence>
<name>F5ZA73_ALTNA</name>
<dbReference type="Proteomes" id="UP000000683">
    <property type="component" value="Chromosome"/>
</dbReference>
<keyword evidence="1" id="KW-0472">Membrane</keyword>
<dbReference type="KEGG" id="alt:ambt_01035"/>
<sequence>MTGISGIEFVSWALPITGFVLVIGVFVINHFGPKIERWGEKHIKRQGNNHKI</sequence>
<keyword evidence="1" id="KW-1133">Transmembrane helix</keyword>
<reference evidence="2 3" key="1">
    <citation type="journal article" date="2011" name="J. Bacteriol.">
        <title>Complete genome sequence of the polycyclic aromatic hydrocarbon-degrading bacterium Alteromonas sp. strain SN2.</title>
        <authorList>
            <person name="Jin H.M."/>
            <person name="Jeong H."/>
            <person name="Moon E.J."/>
            <person name="Math R.K."/>
            <person name="Lee K."/>
            <person name="Kim H.J."/>
            <person name="Jeon C.O."/>
            <person name="Oh T.K."/>
            <person name="Kim J.F."/>
        </authorList>
    </citation>
    <scope>NUCLEOTIDE SEQUENCE [LARGE SCALE GENOMIC DNA]</scope>
    <source>
        <strain evidence="3">JCM 17741 / KACC 18427 / KCTC 11700BP / SN2</strain>
    </source>
</reference>
<organism evidence="2 3">
    <name type="scientific">Alteromonas naphthalenivorans</name>
    <dbReference type="NCBI Taxonomy" id="715451"/>
    <lineage>
        <taxon>Bacteria</taxon>
        <taxon>Pseudomonadati</taxon>
        <taxon>Pseudomonadota</taxon>
        <taxon>Gammaproteobacteria</taxon>
        <taxon>Alteromonadales</taxon>
        <taxon>Alteromonadaceae</taxon>
        <taxon>Alteromonas/Salinimonas group</taxon>
        <taxon>Alteromonas</taxon>
    </lineage>
</organism>
<protein>
    <submittedName>
        <fullName evidence="2">Uncharacterized protein</fullName>
    </submittedName>
</protein>
<gene>
    <name evidence="2" type="ordered locus">ambt_01035</name>
</gene>
<dbReference type="RefSeq" id="WP_013782706.1">
    <property type="nucleotide sequence ID" value="NC_015554.1"/>
</dbReference>
<keyword evidence="3" id="KW-1185">Reference proteome</keyword>
<proteinExistence type="predicted"/>
<dbReference type="AlphaFoldDB" id="F5ZA73"/>
<dbReference type="EMBL" id="CP002339">
    <property type="protein sequence ID" value="AEF01764.1"/>
    <property type="molecule type" value="Genomic_DNA"/>
</dbReference>
<keyword evidence="1" id="KW-0812">Transmembrane</keyword>